<accession>A0ACB9J255</accession>
<name>A0ACB9J255_9ASTR</name>
<keyword evidence="2" id="KW-1185">Reference proteome</keyword>
<evidence type="ECO:0000313" key="1">
    <source>
        <dbReference type="EMBL" id="KAI3813781.1"/>
    </source>
</evidence>
<comment type="caution">
    <text evidence="1">The sequence shown here is derived from an EMBL/GenBank/DDBJ whole genome shotgun (WGS) entry which is preliminary data.</text>
</comment>
<dbReference type="EMBL" id="CM042023">
    <property type="protein sequence ID" value="KAI3813781.1"/>
    <property type="molecule type" value="Genomic_DNA"/>
</dbReference>
<gene>
    <name evidence="1" type="ORF">L1987_18515</name>
</gene>
<organism evidence="1 2">
    <name type="scientific">Smallanthus sonchifolius</name>
    <dbReference type="NCBI Taxonomy" id="185202"/>
    <lineage>
        <taxon>Eukaryota</taxon>
        <taxon>Viridiplantae</taxon>
        <taxon>Streptophyta</taxon>
        <taxon>Embryophyta</taxon>
        <taxon>Tracheophyta</taxon>
        <taxon>Spermatophyta</taxon>
        <taxon>Magnoliopsida</taxon>
        <taxon>eudicotyledons</taxon>
        <taxon>Gunneridae</taxon>
        <taxon>Pentapetalae</taxon>
        <taxon>asterids</taxon>
        <taxon>campanulids</taxon>
        <taxon>Asterales</taxon>
        <taxon>Asteraceae</taxon>
        <taxon>Asteroideae</taxon>
        <taxon>Heliantheae alliance</taxon>
        <taxon>Millerieae</taxon>
        <taxon>Smallanthus</taxon>
    </lineage>
</organism>
<proteinExistence type="predicted"/>
<reference evidence="2" key="1">
    <citation type="journal article" date="2022" name="Mol. Ecol. Resour.">
        <title>The genomes of chicory, endive, great burdock and yacon provide insights into Asteraceae palaeo-polyploidization history and plant inulin production.</title>
        <authorList>
            <person name="Fan W."/>
            <person name="Wang S."/>
            <person name="Wang H."/>
            <person name="Wang A."/>
            <person name="Jiang F."/>
            <person name="Liu H."/>
            <person name="Zhao H."/>
            <person name="Xu D."/>
            <person name="Zhang Y."/>
        </authorList>
    </citation>
    <scope>NUCLEOTIDE SEQUENCE [LARGE SCALE GENOMIC DNA]</scope>
    <source>
        <strain evidence="2">cv. Yunnan</strain>
    </source>
</reference>
<evidence type="ECO:0000313" key="2">
    <source>
        <dbReference type="Proteomes" id="UP001056120"/>
    </source>
</evidence>
<sequence length="209" mass="23418">MLPKSIDFDIKVHEDNDSDTSSLKKPETCKTIYDPVSLELSLTFNSRDKSEPRYANGSSSETELNTTPETVHRAFPCNYCHRTFYSSQALGGHQNAHRRERILAKKATRMVLFSERFGSQFAYLPFHGTSLRFLQINAPSSQHQTFVPPVMGLPLYVQEDEPDQLMWPGSFLQVAATSVVVDALQETSEAEGISSAYGCHATPDLTLRL</sequence>
<reference evidence="1 2" key="2">
    <citation type="journal article" date="2022" name="Mol. Ecol. Resour.">
        <title>The genomes of chicory, endive, great burdock and yacon provide insights into Asteraceae paleo-polyploidization history and plant inulin production.</title>
        <authorList>
            <person name="Fan W."/>
            <person name="Wang S."/>
            <person name="Wang H."/>
            <person name="Wang A."/>
            <person name="Jiang F."/>
            <person name="Liu H."/>
            <person name="Zhao H."/>
            <person name="Xu D."/>
            <person name="Zhang Y."/>
        </authorList>
    </citation>
    <scope>NUCLEOTIDE SEQUENCE [LARGE SCALE GENOMIC DNA]</scope>
    <source>
        <strain evidence="2">cv. Yunnan</strain>
        <tissue evidence="1">Leaves</tissue>
    </source>
</reference>
<protein>
    <submittedName>
        <fullName evidence="1">Uncharacterized protein</fullName>
    </submittedName>
</protein>
<dbReference type="Proteomes" id="UP001056120">
    <property type="component" value="Linkage Group LG06"/>
</dbReference>